<dbReference type="InterPro" id="IPR013766">
    <property type="entry name" value="Thioredoxin_domain"/>
</dbReference>
<dbReference type="PROSITE" id="PS51352">
    <property type="entry name" value="THIOREDOXIN_2"/>
    <property type="match status" value="1"/>
</dbReference>
<sequence length="182" mass="19401">MIKKLSASLIAALLITGCGVEIPAGYRPSQSAVPNASITEVPIDQRTEPIEISGPGLNGGTITTGDMSGIVIVNAWASWCPPCREEWPIFVEIQNEFPEVNLLGLNEADDKGAAADFLSSQEGSWPHISDPNQAIAAKADVVQASYLPGTIILDKQHRVAAKFIGPVNKEDLTRILNQLASE</sequence>
<dbReference type="PANTHER" id="PTHR42852">
    <property type="entry name" value="THIOL:DISULFIDE INTERCHANGE PROTEIN DSBE"/>
    <property type="match status" value="1"/>
</dbReference>
<dbReference type="PANTHER" id="PTHR42852:SF6">
    <property type="entry name" value="THIOL:DISULFIDE INTERCHANGE PROTEIN DSBE"/>
    <property type="match status" value="1"/>
</dbReference>
<dbReference type="GO" id="GO:0030313">
    <property type="term" value="C:cell envelope"/>
    <property type="evidence" value="ECO:0007669"/>
    <property type="project" value="UniProtKB-SubCell"/>
</dbReference>
<dbReference type="AlphaFoldDB" id="A0A6J6KDV4"/>
<dbReference type="Pfam" id="PF00578">
    <property type="entry name" value="AhpC-TSA"/>
    <property type="match status" value="1"/>
</dbReference>
<dbReference type="PROSITE" id="PS51257">
    <property type="entry name" value="PROKAR_LIPOPROTEIN"/>
    <property type="match status" value="1"/>
</dbReference>
<organism evidence="6">
    <name type="scientific">freshwater metagenome</name>
    <dbReference type="NCBI Taxonomy" id="449393"/>
    <lineage>
        <taxon>unclassified sequences</taxon>
        <taxon>metagenomes</taxon>
        <taxon>ecological metagenomes</taxon>
    </lineage>
</organism>
<evidence type="ECO:0000256" key="2">
    <source>
        <dbReference type="ARBA" id="ARBA00022748"/>
    </source>
</evidence>
<evidence type="ECO:0000256" key="3">
    <source>
        <dbReference type="ARBA" id="ARBA00023157"/>
    </source>
</evidence>
<evidence type="ECO:0000313" key="6">
    <source>
        <dbReference type="EMBL" id="CAB4646623.1"/>
    </source>
</evidence>
<keyword evidence="2" id="KW-0201">Cytochrome c-type biogenesis</keyword>
<dbReference type="EMBL" id="CAEZWI010000016">
    <property type="protein sequence ID" value="CAB4646623.1"/>
    <property type="molecule type" value="Genomic_DNA"/>
</dbReference>
<comment type="subcellular location">
    <subcellularLocation>
        <location evidence="1">Cell envelope</location>
    </subcellularLocation>
</comment>
<evidence type="ECO:0000256" key="4">
    <source>
        <dbReference type="ARBA" id="ARBA00023284"/>
    </source>
</evidence>
<dbReference type="InterPro" id="IPR036249">
    <property type="entry name" value="Thioredoxin-like_sf"/>
</dbReference>
<name>A0A6J6KDV4_9ZZZZ</name>
<dbReference type="GO" id="GO:0017004">
    <property type="term" value="P:cytochrome complex assembly"/>
    <property type="evidence" value="ECO:0007669"/>
    <property type="project" value="UniProtKB-KW"/>
</dbReference>
<dbReference type="GO" id="GO:0016209">
    <property type="term" value="F:antioxidant activity"/>
    <property type="evidence" value="ECO:0007669"/>
    <property type="project" value="InterPro"/>
</dbReference>
<dbReference type="CDD" id="cd02966">
    <property type="entry name" value="TlpA_like_family"/>
    <property type="match status" value="1"/>
</dbReference>
<dbReference type="InterPro" id="IPR050553">
    <property type="entry name" value="Thioredoxin_ResA/DsbE_sf"/>
</dbReference>
<keyword evidence="3" id="KW-1015">Disulfide bond</keyword>
<feature type="domain" description="Thioredoxin" evidence="5">
    <location>
        <begin position="41"/>
        <end position="181"/>
    </location>
</feature>
<dbReference type="InterPro" id="IPR000866">
    <property type="entry name" value="AhpC/TSA"/>
</dbReference>
<reference evidence="6" key="1">
    <citation type="submission" date="2020-05" db="EMBL/GenBank/DDBJ databases">
        <authorList>
            <person name="Chiriac C."/>
            <person name="Salcher M."/>
            <person name="Ghai R."/>
            <person name="Kavagutti S V."/>
        </authorList>
    </citation>
    <scope>NUCLEOTIDE SEQUENCE</scope>
</reference>
<accession>A0A6J6KDV4</accession>
<dbReference type="GO" id="GO:0016491">
    <property type="term" value="F:oxidoreductase activity"/>
    <property type="evidence" value="ECO:0007669"/>
    <property type="project" value="InterPro"/>
</dbReference>
<evidence type="ECO:0000259" key="5">
    <source>
        <dbReference type="PROSITE" id="PS51352"/>
    </source>
</evidence>
<evidence type="ECO:0000256" key="1">
    <source>
        <dbReference type="ARBA" id="ARBA00004196"/>
    </source>
</evidence>
<dbReference type="SUPFAM" id="SSF52833">
    <property type="entry name" value="Thioredoxin-like"/>
    <property type="match status" value="1"/>
</dbReference>
<proteinExistence type="predicted"/>
<keyword evidence="4" id="KW-0676">Redox-active center</keyword>
<gene>
    <name evidence="6" type="ORF">UFOPK2237_00255</name>
</gene>
<protein>
    <submittedName>
        <fullName evidence="6">Unannotated protein</fullName>
    </submittedName>
</protein>
<dbReference type="Gene3D" id="3.40.30.10">
    <property type="entry name" value="Glutaredoxin"/>
    <property type="match status" value="1"/>
</dbReference>